<feature type="transmembrane region" description="Helical" evidence="2">
    <location>
        <begin position="580"/>
        <end position="597"/>
    </location>
</feature>
<gene>
    <name evidence="3" type="ORF">ACA1_071010</name>
</gene>
<protein>
    <submittedName>
        <fullName evidence="3">Leucine rich repeat domain containing protein</fullName>
    </submittedName>
</protein>
<dbReference type="Gene3D" id="3.80.10.10">
    <property type="entry name" value="Ribonuclease Inhibitor"/>
    <property type="match status" value="1"/>
</dbReference>
<dbReference type="InterPro" id="IPR032675">
    <property type="entry name" value="LRR_dom_sf"/>
</dbReference>
<name>L8HE65_ACACF</name>
<feature type="transmembrane region" description="Helical" evidence="2">
    <location>
        <begin position="646"/>
        <end position="668"/>
    </location>
</feature>
<evidence type="ECO:0000256" key="1">
    <source>
        <dbReference type="SAM" id="MobiDB-lite"/>
    </source>
</evidence>
<reference evidence="3 4" key="1">
    <citation type="journal article" date="2013" name="Genome Biol.">
        <title>Genome of Acanthamoeba castellanii highlights extensive lateral gene transfer and early evolution of tyrosine kinase signaling.</title>
        <authorList>
            <person name="Clarke M."/>
            <person name="Lohan A.J."/>
            <person name="Liu B."/>
            <person name="Lagkouvardos I."/>
            <person name="Roy S."/>
            <person name="Zafar N."/>
            <person name="Bertelli C."/>
            <person name="Schilde C."/>
            <person name="Kianianmomeni A."/>
            <person name="Burglin T.R."/>
            <person name="Frech C."/>
            <person name="Turcotte B."/>
            <person name="Kopec K.O."/>
            <person name="Synnott J.M."/>
            <person name="Choo C."/>
            <person name="Paponov I."/>
            <person name="Finkler A."/>
            <person name="Soon Heng Tan C."/>
            <person name="Hutchins A.P."/>
            <person name="Weinmeier T."/>
            <person name="Rattei T."/>
            <person name="Chu J.S."/>
            <person name="Gimenez G."/>
            <person name="Irimia M."/>
            <person name="Rigden D.J."/>
            <person name="Fitzpatrick D.A."/>
            <person name="Lorenzo-Morales J."/>
            <person name="Bateman A."/>
            <person name="Chiu C.H."/>
            <person name="Tang P."/>
            <person name="Hegemann P."/>
            <person name="Fromm H."/>
            <person name="Raoult D."/>
            <person name="Greub G."/>
            <person name="Miranda-Saavedra D."/>
            <person name="Chen N."/>
            <person name="Nash P."/>
            <person name="Ginger M.L."/>
            <person name="Horn M."/>
            <person name="Schaap P."/>
            <person name="Caler L."/>
            <person name="Loftus B."/>
        </authorList>
    </citation>
    <scope>NUCLEOTIDE SEQUENCE [LARGE SCALE GENOMIC DNA]</scope>
    <source>
        <strain evidence="3 4">Neff</strain>
    </source>
</reference>
<dbReference type="AlphaFoldDB" id="L8HE65"/>
<organism evidence="3 4">
    <name type="scientific">Acanthamoeba castellanii (strain ATCC 30010 / Neff)</name>
    <dbReference type="NCBI Taxonomy" id="1257118"/>
    <lineage>
        <taxon>Eukaryota</taxon>
        <taxon>Amoebozoa</taxon>
        <taxon>Discosea</taxon>
        <taxon>Longamoebia</taxon>
        <taxon>Centramoebida</taxon>
        <taxon>Acanthamoebidae</taxon>
        <taxon>Acanthamoeba</taxon>
    </lineage>
</organism>
<sequence length="872" mass="95611">DPIVWVGLDLSSVGLVGSIPASWSRFCTLTTLALKDNYLVGTLPAFGSEMAFPRLQYLSLQQNLFHGPLPDYYGNLGALQGLFLGPNNLSSSVPASLGCLPNLEFLQLSNNLFSGCLPEIFSNSPLLVLLVLSYNQLNGTIPQALVRHPSLQVLLLDANNFEGEIPKFPQFTSPLTVLDVSGNVKLSGTIGDDLIASAPSLAYISVKGNLRMRLNPNTTLHWFGFDQSALDVSDRRVYYCPSAASYSPYYFRISTSPEFYGYQYCRCADGYYGAPPHDCGLCPVNCACTMGKTLSWKRGFYPILNNHSQVTGAMPCTDYGSNGQDSACNPKGSCSAKYGQGVDSSCVMCSPGTEGRLCSHCMCASPSDCFFRSGSRCIQCSEAAIVGFTLGVCVFVLGAVVLLVAMHVWRDRTLLARLRKAAREVGDSGALKIFLVFAQTTAMLNATWPEWVLSRGMRYLDLFNASTDGTGIECLLNWMSDPVWNLATFFLVIPLATALIVLIVLARMAYLWRRGRLGLGTPPPPADVDNNVYPVDKGGRQDDNDDSVGRSYVVELTPRLREEEVLLASRRSRDKPAGRPWYGGIYAWLWVVWFLLFELTNRSLAVFDCVDEPHANSNSNSNSRFMASLPWLRCSSDTDWGALQKLSVASIVICVFGIPLLFTALLFFQRRRLDEPRTRHCLGGLFACYRPTMRWFELALTARRLALPALLSLVASTNPVRPAAIMLVLLVALTLQHCLVPFASATDNLLEEAAIGTVAFTFATQTLWKAFNQLNSLSAHDDRPLIVEWNDFDNILTVADDYAYLLVSLVLVLNLVMLVVLLFFALRPLRLPMVSALRLLSPFASSSSSSSPSPADVTAAKAEEASMVCGPN</sequence>
<dbReference type="EMBL" id="KB007857">
    <property type="protein sequence ID" value="ELR23480.1"/>
    <property type="molecule type" value="Genomic_DNA"/>
</dbReference>
<feature type="transmembrane region" description="Helical" evidence="2">
    <location>
        <begin position="802"/>
        <end position="826"/>
    </location>
</feature>
<dbReference type="OMA" id="HALFRIM"/>
<keyword evidence="4" id="KW-1185">Reference proteome</keyword>
<feature type="transmembrane region" description="Helical" evidence="2">
    <location>
        <begin position="723"/>
        <end position="743"/>
    </location>
</feature>
<feature type="transmembrane region" description="Helical" evidence="2">
    <location>
        <begin position="385"/>
        <end position="409"/>
    </location>
</feature>
<evidence type="ECO:0000313" key="4">
    <source>
        <dbReference type="Proteomes" id="UP000011083"/>
    </source>
</evidence>
<feature type="non-terminal residue" evidence="3">
    <location>
        <position position="872"/>
    </location>
</feature>
<dbReference type="PANTHER" id="PTHR48010">
    <property type="entry name" value="OS05G0588300 PROTEIN"/>
    <property type="match status" value="1"/>
</dbReference>
<dbReference type="RefSeq" id="XP_004353008.1">
    <property type="nucleotide sequence ID" value="XM_004352956.1"/>
</dbReference>
<dbReference type="VEuPathDB" id="AmoebaDB:ACA1_071010"/>
<dbReference type="InterPro" id="IPR050994">
    <property type="entry name" value="At_inactive_RLKs"/>
</dbReference>
<keyword evidence="2" id="KW-0472">Membrane</keyword>
<proteinExistence type="predicted"/>
<dbReference type="Proteomes" id="UP000011083">
    <property type="component" value="Unassembled WGS sequence"/>
</dbReference>
<accession>L8HE65</accession>
<dbReference type="STRING" id="1257118.L8HE65"/>
<evidence type="ECO:0000256" key="2">
    <source>
        <dbReference type="SAM" id="Phobius"/>
    </source>
</evidence>
<feature type="compositionally biased region" description="Low complexity" evidence="1">
    <location>
        <begin position="843"/>
        <end position="855"/>
    </location>
</feature>
<dbReference type="GeneID" id="14924460"/>
<dbReference type="Pfam" id="PF13855">
    <property type="entry name" value="LRR_8"/>
    <property type="match status" value="1"/>
</dbReference>
<dbReference type="KEGG" id="acan:ACA1_071010"/>
<dbReference type="InterPro" id="IPR001611">
    <property type="entry name" value="Leu-rich_rpt"/>
</dbReference>
<dbReference type="OrthoDB" id="676979at2759"/>
<dbReference type="SUPFAM" id="SSF52058">
    <property type="entry name" value="L domain-like"/>
    <property type="match status" value="1"/>
</dbReference>
<evidence type="ECO:0000313" key="3">
    <source>
        <dbReference type="EMBL" id="ELR23480.1"/>
    </source>
</evidence>
<dbReference type="PANTHER" id="PTHR48010:SF58">
    <property type="entry name" value="RECEPTOR PROTEIN KINASE-LIKE PROTEIN ZAR1"/>
    <property type="match status" value="1"/>
</dbReference>
<keyword evidence="2" id="KW-1133">Transmembrane helix</keyword>
<feature type="transmembrane region" description="Helical" evidence="2">
    <location>
        <begin position="430"/>
        <end position="448"/>
    </location>
</feature>
<feature type="transmembrane region" description="Helical" evidence="2">
    <location>
        <begin position="486"/>
        <end position="506"/>
    </location>
</feature>
<feature type="region of interest" description="Disordered" evidence="1">
    <location>
        <begin position="843"/>
        <end position="872"/>
    </location>
</feature>
<keyword evidence="2" id="KW-0812">Transmembrane</keyword>